<dbReference type="EMBL" id="JAKVTV010000001">
    <property type="protein sequence ID" value="MCH4821748.1"/>
    <property type="molecule type" value="Genomic_DNA"/>
</dbReference>
<gene>
    <name evidence="6" type="ORF">ML462_01060</name>
</gene>
<evidence type="ECO:0000256" key="1">
    <source>
        <dbReference type="ARBA" id="ARBA00004339"/>
    </source>
</evidence>
<dbReference type="AlphaFoldDB" id="A0A9X1V072"/>
<evidence type="ECO:0000313" key="7">
    <source>
        <dbReference type="Proteomes" id="UP001139226"/>
    </source>
</evidence>
<dbReference type="PROSITE" id="PS00922">
    <property type="entry name" value="TRANSGLYCOSYLASE"/>
    <property type="match status" value="1"/>
</dbReference>
<evidence type="ECO:0000256" key="3">
    <source>
        <dbReference type="ARBA" id="ARBA00022729"/>
    </source>
</evidence>
<accession>A0A9X1V072</accession>
<proteinExistence type="inferred from homology"/>
<dbReference type="InterPro" id="IPR000189">
    <property type="entry name" value="Transglyc_AS"/>
</dbReference>
<keyword evidence="4" id="KW-0998">Cell outer membrane</keyword>
<keyword evidence="4" id="KW-0472">Membrane</keyword>
<dbReference type="Pfam" id="PF00497">
    <property type="entry name" value="SBP_bac_3"/>
    <property type="match status" value="1"/>
</dbReference>
<dbReference type="InterPro" id="IPR001638">
    <property type="entry name" value="Solute-binding_3/MltF_N"/>
</dbReference>
<organism evidence="6 7">
    <name type="scientific">Christiangramia lutea</name>
    <dbReference type="NCBI Taxonomy" id="1607951"/>
    <lineage>
        <taxon>Bacteria</taxon>
        <taxon>Pseudomonadati</taxon>
        <taxon>Bacteroidota</taxon>
        <taxon>Flavobacteriia</taxon>
        <taxon>Flavobacteriales</taxon>
        <taxon>Flavobacteriaceae</taxon>
        <taxon>Christiangramia</taxon>
    </lineage>
</organism>
<dbReference type="Gene3D" id="3.40.190.10">
    <property type="entry name" value="Periplasmic binding protein-like II"/>
    <property type="match status" value="2"/>
</dbReference>
<comment type="similarity">
    <text evidence="2">Belongs to the transglycosylase Slt family.</text>
</comment>
<protein>
    <submittedName>
        <fullName evidence="6">Transporter substrate-binding domain-containing protein</fullName>
    </submittedName>
</protein>
<dbReference type="Gene3D" id="1.10.530.10">
    <property type="match status" value="1"/>
</dbReference>
<dbReference type="SUPFAM" id="SSF53955">
    <property type="entry name" value="Lysozyme-like"/>
    <property type="match status" value="1"/>
</dbReference>
<dbReference type="Pfam" id="PF01464">
    <property type="entry name" value="SLT"/>
    <property type="match status" value="1"/>
</dbReference>
<dbReference type="GO" id="GO:0009279">
    <property type="term" value="C:cell outer membrane"/>
    <property type="evidence" value="ECO:0007669"/>
    <property type="project" value="UniProtKB-SubCell"/>
</dbReference>
<dbReference type="GO" id="GO:0008933">
    <property type="term" value="F:peptidoglycan lytic transglycosylase activity"/>
    <property type="evidence" value="ECO:0007669"/>
    <property type="project" value="InterPro"/>
</dbReference>
<comment type="caution">
    <text evidence="6">The sequence shown here is derived from an EMBL/GenBank/DDBJ whole genome shotgun (WGS) entry which is preliminary data.</text>
</comment>
<dbReference type="InterPro" id="IPR023346">
    <property type="entry name" value="Lysozyme-like_dom_sf"/>
</dbReference>
<keyword evidence="7" id="KW-1185">Reference proteome</keyword>
<dbReference type="CDD" id="cd01009">
    <property type="entry name" value="PBP2_YfhD_N"/>
    <property type="match status" value="1"/>
</dbReference>
<dbReference type="PANTHER" id="PTHR35936:SF19">
    <property type="entry name" value="AMINO-ACID-BINDING PROTEIN YXEM-RELATED"/>
    <property type="match status" value="1"/>
</dbReference>
<dbReference type="SUPFAM" id="SSF53850">
    <property type="entry name" value="Periplasmic binding protein-like II"/>
    <property type="match status" value="1"/>
</dbReference>
<evidence type="ECO:0000256" key="2">
    <source>
        <dbReference type="ARBA" id="ARBA00007734"/>
    </source>
</evidence>
<evidence type="ECO:0000256" key="4">
    <source>
        <dbReference type="ARBA" id="ARBA00023237"/>
    </source>
</evidence>
<dbReference type="RefSeq" id="WP_240711878.1">
    <property type="nucleotide sequence ID" value="NZ_JAKVTV010000001.1"/>
</dbReference>
<evidence type="ECO:0000259" key="5">
    <source>
        <dbReference type="SMART" id="SM00062"/>
    </source>
</evidence>
<dbReference type="Proteomes" id="UP001139226">
    <property type="component" value="Unassembled WGS sequence"/>
</dbReference>
<dbReference type="GO" id="GO:0000270">
    <property type="term" value="P:peptidoglycan metabolic process"/>
    <property type="evidence" value="ECO:0007669"/>
    <property type="project" value="InterPro"/>
</dbReference>
<keyword evidence="3" id="KW-0732">Signal</keyword>
<evidence type="ECO:0000313" key="6">
    <source>
        <dbReference type="EMBL" id="MCH4821748.1"/>
    </source>
</evidence>
<comment type="subcellular location">
    <subcellularLocation>
        <location evidence="1">Cell outer membrane</location>
        <topology evidence="1">Peripheral membrane protein</topology>
    </subcellularLocation>
</comment>
<dbReference type="InterPro" id="IPR008258">
    <property type="entry name" value="Transglycosylase_SLT_dom_1"/>
</dbReference>
<feature type="domain" description="Solute-binding protein family 3/N-terminal" evidence="5">
    <location>
        <begin position="50"/>
        <end position="284"/>
    </location>
</feature>
<dbReference type="SMART" id="SM00062">
    <property type="entry name" value="PBPb"/>
    <property type="match status" value="1"/>
</dbReference>
<name>A0A9X1V072_9FLAO</name>
<dbReference type="PANTHER" id="PTHR35936">
    <property type="entry name" value="MEMBRANE-BOUND LYTIC MUREIN TRANSGLYCOSYLASE F"/>
    <property type="match status" value="1"/>
</dbReference>
<dbReference type="CDD" id="cd13403">
    <property type="entry name" value="MLTF-like"/>
    <property type="match status" value="1"/>
</dbReference>
<sequence>MQAYIKYTILLFSFFFIQINSGSSNVVAEEVNRNRFYKKSAESSPKKLKALVVYSSTSYFLYRGKTMGFEYELLERLANNLDRELEIVVSPNIDSLIPDLLAGKADLIAHGLAITQSRKEMVSFTDELYQASQVLVQKKPSNWRNMTLDEINRILARDPLDLVGETVTVRINSAYRERLEDINREIGGGIFLNVLDGTYSTDKIIEMVNNEELKYTVADDYLARINTSYMPDIDIKTVISTRQQIAWAVRPESKDLLNTLNQQLKRAKKKVDYYVIYNKYFKNRSYFKRRIRSPFYSLKNNQISEFDEIIKKEASRIGWDWRLLSSIIYQESRFDATAESWAGAVGLMQLMPETAKAHGLTNPTDPEANIRAGTTYLKQIYDHIEGIEDPDQRIKFTLASYNCGYGHVLDAKRLAQAEGLQSNKWDNNVELMVLRLSEPETYHRPEVKHGYVMGKETYNYVNDIFQRYEHYSNFIDF</sequence>
<reference evidence="6" key="1">
    <citation type="submission" date="2022-03" db="EMBL/GenBank/DDBJ databases">
        <title>Gramella crocea sp. nov., isolated from activated sludge of a seafood processing plant.</title>
        <authorList>
            <person name="Zhang X."/>
        </authorList>
    </citation>
    <scope>NUCLEOTIDE SEQUENCE</scope>
    <source>
        <strain evidence="6">YJ019</strain>
    </source>
</reference>